<evidence type="ECO:0000313" key="1">
    <source>
        <dbReference type="EMBL" id="KAJ9605995.1"/>
    </source>
</evidence>
<proteinExistence type="predicted"/>
<evidence type="ECO:0000313" key="2">
    <source>
        <dbReference type="Proteomes" id="UP001172673"/>
    </source>
</evidence>
<keyword evidence="2" id="KW-1185">Reference proteome</keyword>
<dbReference type="EMBL" id="JAPDRK010000015">
    <property type="protein sequence ID" value="KAJ9605995.1"/>
    <property type="molecule type" value="Genomic_DNA"/>
</dbReference>
<protein>
    <submittedName>
        <fullName evidence="1">Uncharacterized protein</fullName>
    </submittedName>
</protein>
<sequence>MSITRALLPNLATRLVISPAPTTLGESTAVLKKLQSFGHVISFTPSPLQEMRQIHPAPSNEQQEMNVVFSSRESIAKAQEASPFTVKVNYRLPDPRVEDPYNVRNLQSRRQPQPKTMVCQLELQGAELPPGHSILSAGFSPSVQTRLYQSLAELNTPPGIVAAVGVFHNDDSNIKSTAELVDKAVDLMEMYRSKPSSAQEKS</sequence>
<accession>A0AA38X3G9</accession>
<gene>
    <name evidence="1" type="ORF">H2200_009844</name>
</gene>
<comment type="caution">
    <text evidence="1">The sequence shown here is derived from an EMBL/GenBank/DDBJ whole genome shotgun (WGS) entry which is preliminary data.</text>
</comment>
<name>A0AA38X3G9_9EURO</name>
<organism evidence="1 2">
    <name type="scientific">Cladophialophora chaetospira</name>
    <dbReference type="NCBI Taxonomy" id="386627"/>
    <lineage>
        <taxon>Eukaryota</taxon>
        <taxon>Fungi</taxon>
        <taxon>Dikarya</taxon>
        <taxon>Ascomycota</taxon>
        <taxon>Pezizomycotina</taxon>
        <taxon>Eurotiomycetes</taxon>
        <taxon>Chaetothyriomycetidae</taxon>
        <taxon>Chaetothyriales</taxon>
        <taxon>Herpotrichiellaceae</taxon>
        <taxon>Cladophialophora</taxon>
    </lineage>
</organism>
<dbReference type="AlphaFoldDB" id="A0AA38X3G9"/>
<dbReference type="Proteomes" id="UP001172673">
    <property type="component" value="Unassembled WGS sequence"/>
</dbReference>
<reference evidence="1" key="1">
    <citation type="submission" date="2022-10" db="EMBL/GenBank/DDBJ databases">
        <title>Culturing micro-colonial fungi from biological soil crusts in the Mojave desert and describing Neophaeococcomyces mojavensis, and introducing the new genera and species Taxawa tesnikishii.</title>
        <authorList>
            <person name="Kurbessoian T."/>
            <person name="Stajich J.E."/>
        </authorList>
    </citation>
    <scope>NUCLEOTIDE SEQUENCE</scope>
    <source>
        <strain evidence="1">TK_41</strain>
    </source>
</reference>